<reference evidence="3" key="1">
    <citation type="submission" date="2016-10" db="EMBL/GenBank/DDBJ databases">
        <authorList>
            <person name="de Groot N.N."/>
        </authorList>
    </citation>
    <scope>NUCLEOTIDE SEQUENCE [LARGE SCALE GENOMIC DNA]</scope>
    <source>
        <strain evidence="3">DSM 17908</strain>
    </source>
</reference>
<evidence type="ECO:0000313" key="4">
    <source>
        <dbReference type="Proteomes" id="UP000198919"/>
    </source>
</evidence>
<proteinExistence type="predicted"/>
<feature type="region of interest" description="Disordered" evidence="1">
    <location>
        <begin position="253"/>
        <end position="283"/>
    </location>
</feature>
<organism evidence="3 4">
    <name type="scientific">Xenorhabdus mauleonii</name>
    <dbReference type="NCBI Taxonomy" id="351675"/>
    <lineage>
        <taxon>Bacteria</taxon>
        <taxon>Pseudomonadati</taxon>
        <taxon>Pseudomonadota</taxon>
        <taxon>Gammaproteobacteria</taxon>
        <taxon>Enterobacterales</taxon>
        <taxon>Morganellaceae</taxon>
        <taxon>Xenorhabdus</taxon>
    </lineage>
</organism>
<keyword evidence="5" id="KW-1185">Reference proteome</keyword>
<dbReference type="EMBL" id="NITY01000006">
    <property type="protein sequence ID" value="PHM40328.1"/>
    <property type="molecule type" value="Genomic_DNA"/>
</dbReference>
<protein>
    <submittedName>
        <fullName evidence="2">T3SS effector EspK</fullName>
    </submittedName>
</protein>
<dbReference type="Proteomes" id="UP000224607">
    <property type="component" value="Unassembled WGS sequence"/>
</dbReference>
<evidence type="ECO:0000313" key="2">
    <source>
        <dbReference type="EMBL" id="PHM40328.1"/>
    </source>
</evidence>
<feature type="compositionally biased region" description="Basic and acidic residues" evidence="1">
    <location>
        <begin position="253"/>
        <end position="270"/>
    </location>
</feature>
<name>A0A1I3HP72_9GAMM</name>
<accession>A0A1I3HP72</accession>
<reference evidence="2 5" key="3">
    <citation type="journal article" date="2017" name="Nat. Microbiol.">
        <title>Natural product diversity associated with the nematode symbionts Photorhabdus and Xenorhabdus.</title>
        <authorList>
            <person name="Tobias N.J."/>
            <person name="Wolff H."/>
            <person name="Djahanschiri B."/>
            <person name="Grundmann F."/>
            <person name="Kronenwerth M."/>
            <person name="Shi Y.M."/>
            <person name="Simonyi S."/>
            <person name="Grun P."/>
            <person name="Shapiro-Ilan D."/>
            <person name="Pidot S.J."/>
            <person name="Stinear T.P."/>
            <person name="Ebersberger I."/>
            <person name="Bode H.B."/>
        </authorList>
    </citation>
    <scope>NUCLEOTIDE SEQUENCE [LARGE SCALE GENOMIC DNA]</scope>
    <source>
        <strain evidence="2 5">DSM 17908</strain>
    </source>
</reference>
<sequence>MAFKEPFSTGYKVGDLLYGLGPKRSNYMGVDAFKDLSEHNKKRTEPHAVIDYYLTQKDADAGMDFTYEIKPSTMKNRDIETIKEPYHKSFLKHMTLSEHDEKYHDIPTAPIDYEKDAYCGMSGMSETIYTHLGRKCKMGLSWICTSNDKEVKDCCVHFILDGLNMDQIINKGTEYGKSITARELRWVYRNRNDDRVAKKVQFWLNDRQVVPPWVSGSPIWESGSTLHEIEGDKNHPQNKKNIEAWAGYGEKVEQKKERRRQEKELRRQLEEAMNTVDEPNASDESFEMIDNEDEPNANYEPNAIDGPWVVVSRSTR</sequence>
<dbReference type="OrthoDB" id="8451383at2"/>
<gene>
    <name evidence="3" type="ORF">SAMN05421680_1019</name>
    <name evidence="2" type="ORF">Xmau_02089</name>
</gene>
<dbReference type="EMBL" id="FORG01000001">
    <property type="protein sequence ID" value="SFI37377.1"/>
    <property type="molecule type" value="Genomic_DNA"/>
</dbReference>
<evidence type="ECO:0000313" key="5">
    <source>
        <dbReference type="Proteomes" id="UP000224607"/>
    </source>
</evidence>
<dbReference type="AlphaFoldDB" id="A0A1I3HP72"/>
<reference evidence="4" key="2">
    <citation type="submission" date="2016-10" db="EMBL/GenBank/DDBJ databases">
        <authorList>
            <person name="Varghese N."/>
            <person name="Submissions S."/>
        </authorList>
    </citation>
    <scope>NUCLEOTIDE SEQUENCE [LARGE SCALE GENOMIC DNA]</scope>
    <source>
        <strain evidence="4">DSM 17908</strain>
    </source>
</reference>
<dbReference type="RefSeq" id="WP_092507013.1">
    <property type="nucleotide sequence ID" value="NZ_CAWNQB010000056.1"/>
</dbReference>
<dbReference type="Proteomes" id="UP000198919">
    <property type="component" value="Unassembled WGS sequence"/>
</dbReference>
<evidence type="ECO:0000256" key="1">
    <source>
        <dbReference type="SAM" id="MobiDB-lite"/>
    </source>
</evidence>
<evidence type="ECO:0000313" key="3">
    <source>
        <dbReference type="EMBL" id="SFI37377.1"/>
    </source>
</evidence>